<keyword evidence="3 9" id="KW-0997">Cell inner membrane</keyword>
<comment type="similarity">
    <text evidence="9">Belongs to the FtsQ/DivIB family. FtsQ subfamily.</text>
</comment>
<dbReference type="EMBL" id="CP066167">
    <property type="protein sequence ID" value="QQD19074.1"/>
    <property type="molecule type" value="Genomic_DNA"/>
</dbReference>
<dbReference type="InterPro" id="IPR005548">
    <property type="entry name" value="Cell_div_FtsQ/DivIB_C"/>
</dbReference>
<evidence type="ECO:0000256" key="6">
    <source>
        <dbReference type="ARBA" id="ARBA00022989"/>
    </source>
</evidence>
<dbReference type="GO" id="GO:0032153">
    <property type="term" value="C:cell division site"/>
    <property type="evidence" value="ECO:0007669"/>
    <property type="project" value="UniProtKB-UniRule"/>
</dbReference>
<comment type="subcellular location">
    <subcellularLocation>
        <location evidence="9">Cell inner membrane</location>
        <topology evidence="9">Single-pass type II membrane protein</topology>
    </subcellularLocation>
    <subcellularLocation>
        <location evidence="1">Membrane</location>
    </subcellularLocation>
    <text evidence="9">Localizes to the division septum.</text>
</comment>
<sequence>MTSPYRKGAASAAGGATKRRDKRRQRAEKREGEKRFRPNREWGRMLNRLLLLAAAMGFVYGVEQLSRQLDAIPVDRVVFAGDLQHLNRQALIDRVTRHLAVGYIGLDLADIQAELEQEPWVYRAVVGRVWPRELKITIVEETPIAEWGKGGLLNHRGRIFEPKVAMELSEPLPLLDGPEGSAIEIMRQYRLMSQLMGDESLVLSRLQLKPRGTWIATLEGGAEVVLGRQEPLEKLRRFLWVYRESLKADFARVERVDTRYINGLAVAWREPEEVEKMQEKKG</sequence>
<dbReference type="PANTHER" id="PTHR35851">
    <property type="entry name" value="CELL DIVISION PROTEIN FTSQ"/>
    <property type="match status" value="1"/>
</dbReference>
<evidence type="ECO:0000256" key="4">
    <source>
        <dbReference type="ARBA" id="ARBA00022618"/>
    </source>
</evidence>
<evidence type="ECO:0000256" key="3">
    <source>
        <dbReference type="ARBA" id="ARBA00022519"/>
    </source>
</evidence>
<evidence type="ECO:0000256" key="1">
    <source>
        <dbReference type="ARBA" id="ARBA00004370"/>
    </source>
</evidence>
<dbReference type="RefSeq" id="WP_198570559.1">
    <property type="nucleotide sequence ID" value="NZ_CP066167.1"/>
</dbReference>
<name>A0A7T4R269_9GAMM</name>
<dbReference type="GO" id="GO:0090529">
    <property type="term" value="P:cell septum assembly"/>
    <property type="evidence" value="ECO:0007669"/>
    <property type="project" value="InterPro"/>
</dbReference>
<keyword evidence="5 9" id="KW-0812">Transmembrane</keyword>
<dbReference type="HAMAP" id="MF_00911">
    <property type="entry name" value="FtsQ_subfam"/>
    <property type="match status" value="1"/>
</dbReference>
<keyword evidence="2 9" id="KW-1003">Cell membrane</keyword>
<dbReference type="InterPro" id="IPR045335">
    <property type="entry name" value="FtsQ_C_sf"/>
</dbReference>
<evidence type="ECO:0000256" key="7">
    <source>
        <dbReference type="ARBA" id="ARBA00023136"/>
    </source>
</evidence>
<evidence type="ECO:0000259" key="11">
    <source>
        <dbReference type="PROSITE" id="PS51779"/>
    </source>
</evidence>
<dbReference type="Pfam" id="PF08478">
    <property type="entry name" value="POTRA_1"/>
    <property type="match status" value="1"/>
</dbReference>
<dbReference type="PANTHER" id="PTHR35851:SF1">
    <property type="entry name" value="CELL DIVISION PROTEIN FTSQ"/>
    <property type="match status" value="1"/>
</dbReference>
<dbReference type="PROSITE" id="PS51779">
    <property type="entry name" value="POTRA"/>
    <property type="match status" value="1"/>
</dbReference>
<evidence type="ECO:0000256" key="8">
    <source>
        <dbReference type="ARBA" id="ARBA00023306"/>
    </source>
</evidence>
<evidence type="ECO:0000256" key="5">
    <source>
        <dbReference type="ARBA" id="ARBA00022692"/>
    </source>
</evidence>
<dbReference type="InterPro" id="IPR034746">
    <property type="entry name" value="POTRA"/>
</dbReference>
<comment type="function">
    <text evidence="9">Essential cell division protein. May link together the upstream cell division proteins, which are predominantly cytoplasmic, with the downstream cell division proteins, which are predominantly periplasmic. May control correct divisome assembly.</text>
</comment>
<dbReference type="GO" id="GO:0043093">
    <property type="term" value="P:FtsZ-dependent cytokinesis"/>
    <property type="evidence" value="ECO:0007669"/>
    <property type="project" value="UniProtKB-UniRule"/>
</dbReference>
<dbReference type="KEGG" id="snan:I6N98_04255"/>
<keyword evidence="6 9" id="KW-1133">Transmembrane helix</keyword>
<keyword evidence="7 9" id="KW-0472">Membrane</keyword>
<dbReference type="AlphaFoldDB" id="A0A7T4R269"/>
<evidence type="ECO:0000313" key="12">
    <source>
        <dbReference type="EMBL" id="QQD19074.1"/>
    </source>
</evidence>
<dbReference type="InterPro" id="IPR013685">
    <property type="entry name" value="POTRA_FtsQ_type"/>
</dbReference>
<dbReference type="Gene3D" id="3.10.20.310">
    <property type="entry name" value="membrane protein fhac"/>
    <property type="match status" value="1"/>
</dbReference>
<comment type="subunit">
    <text evidence="9">Part of a complex composed of FtsB, FtsL and FtsQ.</text>
</comment>
<accession>A0A7T4R269</accession>
<dbReference type="Proteomes" id="UP000596063">
    <property type="component" value="Chromosome"/>
</dbReference>
<protein>
    <recommendedName>
        <fullName evidence="9">Cell division protein FtsQ</fullName>
    </recommendedName>
</protein>
<organism evidence="12 13">
    <name type="scientific">Spongiibacter nanhainus</name>
    <dbReference type="NCBI Taxonomy" id="2794344"/>
    <lineage>
        <taxon>Bacteria</taxon>
        <taxon>Pseudomonadati</taxon>
        <taxon>Pseudomonadota</taxon>
        <taxon>Gammaproteobacteria</taxon>
        <taxon>Cellvibrionales</taxon>
        <taxon>Spongiibacteraceae</taxon>
        <taxon>Spongiibacter</taxon>
    </lineage>
</organism>
<evidence type="ECO:0000256" key="10">
    <source>
        <dbReference type="SAM" id="MobiDB-lite"/>
    </source>
</evidence>
<reference evidence="12 13" key="1">
    <citation type="submission" date="2020-12" db="EMBL/GenBank/DDBJ databases">
        <authorList>
            <person name="Shan Y."/>
        </authorList>
    </citation>
    <scope>NUCLEOTIDE SEQUENCE [LARGE SCALE GENOMIC DNA]</scope>
    <source>
        <strain evidence="13">csc3.9</strain>
    </source>
</reference>
<keyword evidence="4 9" id="KW-0132">Cell division</keyword>
<feature type="domain" description="POTRA" evidence="11">
    <location>
        <begin position="72"/>
        <end position="141"/>
    </location>
</feature>
<keyword evidence="8 9" id="KW-0131">Cell cycle</keyword>
<evidence type="ECO:0000256" key="2">
    <source>
        <dbReference type="ARBA" id="ARBA00022475"/>
    </source>
</evidence>
<dbReference type="InterPro" id="IPR026579">
    <property type="entry name" value="FtsQ"/>
</dbReference>
<feature type="compositionally biased region" description="Basic residues" evidence="10">
    <location>
        <begin position="17"/>
        <end position="27"/>
    </location>
</feature>
<evidence type="ECO:0000256" key="9">
    <source>
        <dbReference type="HAMAP-Rule" id="MF_00911"/>
    </source>
</evidence>
<proteinExistence type="inferred from homology"/>
<dbReference type="GO" id="GO:0005886">
    <property type="term" value="C:plasma membrane"/>
    <property type="evidence" value="ECO:0007669"/>
    <property type="project" value="UniProtKB-SubCell"/>
</dbReference>
<keyword evidence="13" id="KW-1185">Reference proteome</keyword>
<feature type="transmembrane region" description="Helical" evidence="9">
    <location>
        <begin position="45"/>
        <end position="62"/>
    </location>
</feature>
<evidence type="ECO:0000313" key="13">
    <source>
        <dbReference type="Proteomes" id="UP000596063"/>
    </source>
</evidence>
<gene>
    <name evidence="9" type="primary">ftsQ</name>
    <name evidence="12" type="ORF">I6N98_04255</name>
</gene>
<feature type="region of interest" description="Disordered" evidence="10">
    <location>
        <begin position="1"/>
        <end position="34"/>
    </location>
</feature>
<dbReference type="Pfam" id="PF03799">
    <property type="entry name" value="FtsQ_DivIB_C"/>
    <property type="match status" value="1"/>
</dbReference>
<dbReference type="Gene3D" id="3.40.50.11690">
    <property type="entry name" value="Cell division protein FtsQ/DivIB"/>
    <property type="match status" value="1"/>
</dbReference>